<dbReference type="PROSITE" id="PS51186">
    <property type="entry name" value="GNAT"/>
    <property type="match status" value="2"/>
</dbReference>
<proteinExistence type="predicted"/>
<dbReference type="Gene3D" id="3.40.630.30">
    <property type="match status" value="1"/>
</dbReference>
<dbReference type="RefSeq" id="WP_188428986.1">
    <property type="nucleotide sequence ID" value="NZ_BAABKH010000005.1"/>
</dbReference>
<keyword evidence="2" id="KW-0012">Acyltransferase</keyword>
<evidence type="ECO:0000259" key="3">
    <source>
        <dbReference type="PROSITE" id="PS51186"/>
    </source>
</evidence>
<dbReference type="GO" id="GO:0016747">
    <property type="term" value="F:acyltransferase activity, transferring groups other than amino-acyl groups"/>
    <property type="evidence" value="ECO:0007669"/>
    <property type="project" value="InterPro"/>
</dbReference>
<dbReference type="InterPro" id="IPR000182">
    <property type="entry name" value="GNAT_dom"/>
</dbReference>
<dbReference type="EMBL" id="BMEM01000001">
    <property type="protein sequence ID" value="GGF47161.1"/>
    <property type="molecule type" value="Genomic_DNA"/>
</dbReference>
<dbReference type="Proteomes" id="UP000605670">
    <property type="component" value="Unassembled WGS sequence"/>
</dbReference>
<gene>
    <name evidence="4" type="ORF">GCM10011366_13680</name>
</gene>
<dbReference type="AlphaFoldDB" id="A0A917BIH3"/>
<dbReference type="CDD" id="cd04301">
    <property type="entry name" value="NAT_SF"/>
    <property type="match status" value="1"/>
</dbReference>
<feature type="domain" description="N-acetyltransferase" evidence="3">
    <location>
        <begin position="171"/>
        <end position="325"/>
    </location>
</feature>
<name>A0A917BIH3_9MICO</name>
<comment type="caution">
    <text evidence="4">The sequence shown here is derived from an EMBL/GenBank/DDBJ whole genome shotgun (WGS) entry which is preliminary data.</text>
</comment>
<dbReference type="InterPro" id="IPR050832">
    <property type="entry name" value="Bact_Acetyltransf"/>
</dbReference>
<reference evidence="4" key="2">
    <citation type="submission" date="2020-09" db="EMBL/GenBank/DDBJ databases">
        <authorList>
            <person name="Sun Q."/>
            <person name="Zhou Y."/>
        </authorList>
    </citation>
    <scope>NUCLEOTIDE SEQUENCE</scope>
    <source>
        <strain evidence="4">CGMCC 1.12160</strain>
    </source>
</reference>
<evidence type="ECO:0000313" key="4">
    <source>
        <dbReference type="EMBL" id="GGF47161.1"/>
    </source>
</evidence>
<accession>A0A917BIH3</accession>
<organism evidence="4 5">
    <name type="scientific">Ornithinimicrobium tianjinense</name>
    <dbReference type="NCBI Taxonomy" id="1195761"/>
    <lineage>
        <taxon>Bacteria</taxon>
        <taxon>Bacillati</taxon>
        <taxon>Actinomycetota</taxon>
        <taxon>Actinomycetes</taxon>
        <taxon>Micrococcales</taxon>
        <taxon>Ornithinimicrobiaceae</taxon>
        <taxon>Ornithinimicrobium</taxon>
    </lineage>
</organism>
<evidence type="ECO:0000256" key="1">
    <source>
        <dbReference type="ARBA" id="ARBA00022679"/>
    </source>
</evidence>
<evidence type="ECO:0000313" key="5">
    <source>
        <dbReference type="Proteomes" id="UP000605670"/>
    </source>
</evidence>
<keyword evidence="5" id="KW-1185">Reference proteome</keyword>
<dbReference type="SUPFAM" id="SSF55729">
    <property type="entry name" value="Acyl-CoA N-acyltransferases (Nat)"/>
    <property type="match status" value="2"/>
</dbReference>
<protein>
    <submittedName>
        <fullName evidence="4">GNAT family acetyltransferase</fullName>
    </submittedName>
</protein>
<dbReference type="InterPro" id="IPR016181">
    <property type="entry name" value="Acyl_CoA_acyltransferase"/>
</dbReference>
<sequence length="325" mass="35819">MDGNDGGATVTAYTWRHLEEGDVPAWAALVNHLAEVDGTEEFYREEDLREELGHDGVDPARDTVAAWDGDVMVAYGSVVVPRSPDHEGQGRAFIGGGVRAEHRGRGLGREVMDRTEPRAVELLEERHPDATSFVRAYGMRPGSSAERMMERRGYRVVRYFNELKRPLDTPVEVPPVDGAQLVSPGGEHEEPTRLAHNEAFKDHWGSGPQTAESWHENWTGGSARPALSTVAVAPDGQVLAYVLCSEWVDRHLYVNLVGTVREARGRGLAQAALLRSIDLGTRSGDYDVIELGVDSENPSGATRLYEKVGFVHNLQTMSMQRDLPL</sequence>
<dbReference type="PANTHER" id="PTHR43877">
    <property type="entry name" value="AMINOALKYLPHOSPHONATE N-ACETYLTRANSFERASE-RELATED-RELATED"/>
    <property type="match status" value="1"/>
</dbReference>
<reference evidence="4" key="1">
    <citation type="journal article" date="2014" name="Int. J. Syst. Evol. Microbiol.">
        <title>Complete genome sequence of Corynebacterium casei LMG S-19264T (=DSM 44701T), isolated from a smear-ripened cheese.</title>
        <authorList>
            <consortium name="US DOE Joint Genome Institute (JGI-PGF)"/>
            <person name="Walter F."/>
            <person name="Albersmeier A."/>
            <person name="Kalinowski J."/>
            <person name="Ruckert C."/>
        </authorList>
    </citation>
    <scope>NUCLEOTIDE SEQUENCE</scope>
    <source>
        <strain evidence="4">CGMCC 1.12160</strain>
    </source>
</reference>
<feature type="domain" description="N-acetyltransferase" evidence="3">
    <location>
        <begin position="13"/>
        <end position="172"/>
    </location>
</feature>
<dbReference type="Pfam" id="PF00583">
    <property type="entry name" value="Acetyltransf_1"/>
    <property type="match status" value="2"/>
</dbReference>
<keyword evidence="1" id="KW-0808">Transferase</keyword>
<evidence type="ECO:0000256" key="2">
    <source>
        <dbReference type="ARBA" id="ARBA00023315"/>
    </source>
</evidence>